<organism evidence="1 2">
    <name type="scientific">Solanum commersonii</name>
    <name type="common">Commerson's wild potato</name>
    <name type="synonym">Commerson's nightshade</name>
    <dbReference type="NCBI Taxonomy" id="4109"/>
    <lineage>
        <taxon>Eukaryota</taxon>
        <taxon>Viridiplantae</taxon>
        <taxon>Streptophyta</taxon>
        <taxon>Embryophyta</taxon>
        <taxon>Tracheophyta</taxon>
        <taxon>Spermatophyta</taxon>
        <taxon>Magnoliopsida</taxon>
        <taxon>eudicotyledons</taxon>
        <taxon>Gunneridae</taxon>
        <taxon>Pentapetalae</taxon>
        <taxon>asterids</taxon>
        <taxon>lamiids</taxon>
        <taxon>Solanales</taxon>
        <taxon>Solanaceae</taxon>
        <taxon>Solanoideae</taxon>
        <taxon>Solaneae</taxon>
        <taxon>Solanum</taxon>
    </lineage>
</organism>
<name>A0A9J5XB95_SOLCO</name>
<dbReference type="Proteomes" id="UP000824120">
    <property type="component" value="Chromosome 9"/>
</dbReference>
<accession>A0A9J5XB95</accession>
<evidence type="ECO:0000313" key="1">
    <source>
        <dbReference type="EMBL" id="KAG5585643.1"/>
    </source>
</evidence>
<comment type="caution">
    <text evidence="1">The sequence shown here is derived from an EMBL/GenBank/DDBJ whole genome shotgun (WGS) entry which is preliminary data.</text>
</comment>
<dbReference type="EMBL" id="JACXVP010000009">
    <property type="protein sequence ID" value="KAG5585643.1"/>
    <property type="molecule type" value="Genomic_DNA"/>
</dbReference>
<evidence type="ECO:0000313" key="2">
    <source>
        <dbReference type="Proteomes" id="UP000824120"/>
    </source>
</evidence>
<protein>
    <submittedName>
        <fullName evidence="1">Uncharacterized protein</fullName>
    </submittedName>
</protein>
<sequence>MNIAILSEVFVNLDQEVKYESYKSDTEVDIDVSWKNIEISYIVEGNSRLSMKIKNHTGVKLYLEVKK</sequence>
<proteinExistence type="predicted"/>
<dbReference type="AlphaFoldDB" id="A0A9J5XB95"/>
<reference evidence="1 2" key="1">
    <citation type="submission" date="2020-09" db="EMBL/GenBank/DDBJ databases">
        <title>De no assembly of potato wild relative species, Solanum commersonii.</title>
        <authorList>
            <person name="Cho K."/>
        </authorList>
    </citation>
    <scope>NUCLEOTIDE SEQUENCE [LARGE SCALE GENOMIC DNA]</scope>
    <source>
        <strain evidence="1">LZ3.2</strain>
        <tissue evidence="1">Leaf</tissue>
    </source>
</reference>
<keyword evidence="2" id="KW-1185">Reference proteome</keyword>
<gene>
    <name evidence="1" type="ORF">H5410_046077</name>
</gene>